<evidence type="ECO:0000313" key="3">
    <source>
        <dbReference type="Proteomes" id="UP001286313"/>
    </source>
</evidence>
<protein>
    <submittedName>
        <fullName evidence="2">Uncharacterized protein</fullName>
    </submittedName>
</protein>
<gene>
    <name evidence="2" type="ORF">Pcinc_019894</name>
</gene>
<reference evidence="2" key="1">
    <citation type="submission" date="2023-10" db="EMBL/GenBank/DDBJ databases">
        <title>Genome assemblies of two species of porcelain crab, Petrolisthes cinctipes and Petrolisthes manimaculis (Anomura: Porcellanidae).</title>
        <authorList>
            <person name="Angst P."/>
        </authorList>
    </citation>
    <scope>NUCLEOTIDE SEQUENCE</scope>
    <source>
        <strain evidence="2">PB745_01</strain>
        <tissue evidence="2">Gill</tissue>
    </source>
</reference>
<comment type="caution">
    <text evidence="2">The sequence shown here is derived from an EMBL/GenBank/DDBJ whole genome shotgun (WGS) entry which is preliminary data.</text>
</comment>
<sequence length="84" mass="9752">MTESRCPSYDDIATNRSQENPEYDDSSSIQLHRHPSTPLYPQQFHQDQAKCSKCIYPLTDITVMLAWSKCNIMRQTQVETPSEE</sequence>
<dbReference type="AlphaFoldDB" id="A0AAE1FKD4"/>
<keyword evidence="3" id="KW-1185">Reference proteome</keyword>
<name>A0AAE1FKD4_PETCI</name>
<evidence type="ECO:0000313" key="2">
    <source>
        <dbReference type="EMBL" id="KAK3875221.1"/>
    </source>
</evidence>
<proteinExistence type="predicted"/>
<feature type="region of interest" description="Disordered" evidence="1">
    <location>
        <begin position="1"/>
        <end position="37"/>
    </location>
</feature>
<evidence type="ECO:0000256" key="1">
    <source>
        <dbReference type="SAM" id="MobiDB-lite"/>
    </source>
</evidence>
<dbReference type="Proteomes" id="UP001286313">
    <property type="component" value="Unassembled WGS sequence"/>
</dbReference>
<dbReference type="EMBL" id="JAWQEG010001995">
    <property type="protein sequence ID" value="KAK3875221.1"/>
    <property type="molecule type" value="Genomic_DNA"/>
</dbReference>
<accession>A0AAE1FKD4</accession>
<feature type="compositionally biased region" description="Polar residues" evidence="1">
    <location>
        <begin position="14"/>
        <end position="30"/>
    </location>
</feature>
<organism evidence="2 3">
    <name type="scientific">Petrolisthes cinctipes</name>
    <name type="common">Flat porcelain crab</name>
    <dbReference type="NCBI Taxonomy" id="88211"/>
    <lineage>
        <taxon>Eukaryota</taxon>
        <taxon>Metazoa</taxon>
        <taxon>Ecdysozoa</taxon>
        <taxon>Arthropoda</taxon>
        <taxon>Crustacea</taxon>
        <taxon>Multicrustacea</taxon>
        <taxon>Malacostraca</taxon>
        <taxon>Eumalacostraca</taxon>
        <taxon>Eucarida</taxon>
        <taxon>Decapoda</taxon>
        <taxon>Pleocyemata</taxon>
        <taxon>Anomura</taxon>
        <taxon>Galatheoidea</taxon>
        <taxon>Porcellanidae</taxon>
        <taxon>Petrolisthes</taxon>
    </lineage>
</organism>